<dbReference type="InterPro" id="IPR036761">
    <property type="entry name" value="TTHA0802/YceI-like_sf"/>
</dbReference>
<dbReference type="OrthoDB" id="3724977at2"/>
<proteinExistence type="inferred from homology"/>
<dbReference type="STRING" id="85968.GCA_900073015_03238"/>
<accession>A0A2G5PE76</accession>
<comment type="caution">
    <text evidence="3">The sequence shown here is derived from an EMBL/GenBank/DDBJ whole genome shotgun (WGS) entry which is preliminary data.</text>
</comment>
<protein>
    <submittedName>
        <fullName evidence="3">YceI family protein</fullName>
    </submittedName>
</protein>
<keyword evidence="4" id="KW-1185">Reference proteome</keyword>
<dbReference type="SUPFAM" id="SSF101874">
    <property type="entry name" value="YceI-like"/>
    <property type="match status" value="1"/>
</dbReference>
<comment type="similarity">
    <text evidence="1">Belongs to the UPF0312 family.</text>
</comment>
<feature type="domain" description="Lipid/polyisoprenoid-binding YceI-like" evidence="2">
    <location>
        <begin position="4"/>
        <end position="153"/>
    </location>
</feature>
<evidence type="ECO:0000313" key="4">
    <source>
        <dbReference type="Proteomes" id="UP000230551"/>
    </source>
</evidence>
<evidence type="ECO:0000259" key="2">
    <source>
        <dbReference type="SMART" id="SM00867"/>
    </source>
</evidence>
<dbReference type="AlphaFoldDB" id="A0A2G5PE76"/>
<dbReference type="PANTHER" id="PTHR34406">
    <property type="entry name" value="PROTEIN YCEI"/>
    <property type="match status" value="1"/>
</dbReference>
<dbReference type="InterPro" id="IPR007372">
    <property type="entry name" value="Lipid/polyisoprenoid-bd_YceI"/>
</dbReference>
<dbReference type="Gene3D" id="2.40.128.110">
    <property type="entry name" value="Lipid/polyisoprenoid-binding, YceI-like"/>
    <property type="match status" value="1"/>
</dbReference>
<dbReference type="EMBL" id="PDCN02000004">
    <property type="protein sequence ID" value="PIB76617.1"/>
    <property type="molecule type" value="Genomic_DNA"/>
</dbReference>
<evidence type="ECO:0000256" key="1">
    <source>
        <dbReference type="ARBA" id="ARBA00008812"/>
    </source>
</evidence>
<organism evidence="3 4">
    <name type="scientific">Mycolicibacterium brumae</name>
    <dbReference type="NCBI Taxonomy" id="85968"/>
    <lineage>
        <taxon>Bacteria</taxon>
        <taxon>Bacillati</taxon>
        <taxon>Actinomycetota</taxon>
        <taxon>Actinomycetes</taxon>
        <taxon>Mycobacteriales</taxon>
        <taxon>Mycobacteriaceae</taxon>
        <taxon>Mycolicibacterium</taxon>
    </lineage>
</organism>
<dbReference type="Proteomes" id="UP000230551">
    <property type="component" value="Unassembled WGS sequence"/>
</dbReference>
<dbReference type="Pfam" id="PF04264">
    <property type="entry name" value="YceI"/>
    <property type="match status" value="1"/>
</dbReference>
<dbReference type="PANTHER" id="PTHR34406:SF1">
    <property type="entry name" value="PROTEIN YCEI"/>
    <property type="match status" value="1"/>
</dbReference>
<dbReference type="SMART" id="SM00867">
    <property type="entry name" value="YceI"/>
    <property type="match status" value="1"/>
</dbReference>
<gene>
    <name evidence="3" type="ORF">CQY22_005600</name>
</gene>
<reference evidence="3 4" key="1">
    <citation type="journal article" date="2017" name="Infect. Genet. Evol.">
        <title>The new phylogeny of the genus Mycobacterium: The old and the news.</title>
        <authorList>
            <person name="Tortoli E."/>
            <person name="Fedrizzi T."/>
            <person name="Meehan C.J."/>
            <person name="Trovato A."/>
            <person name="Grottola A."/>
            <person name="Giacobazzi E."/>
            <person name="Serpini G.F."/>
            <person name="Tagliazucchi S."/>
            <person name="Fabio A."/>
            <person name="Bettua C."/>
            <person name="Bertorelli R."/>
            <person name="Frascaro F."/>
            <person name="De Sanctis V."/>
            <person name="Pecorari M."/>
            <person name="Jousson O."/>
            <person name="Segata N."/>
            <person name="Cirillo D.M."/>
        </authorList>
    </citation>
    <scope>NUCLEOTIDE SEQUENCE [LARGE SCALE GENOMIC DNA]</scope>
    <source>
        <strain evidence="3 4">CIP1034565</strain>
    </source>
</reference>
<evidence type="ECO:0000313" key="3">
    <source>
        <dbReference type="EMBL" id="PIB76617.1"/>
    </source>
</evidence>
<sequence length="156" mass="16568">MGHRLTIDLTSWSAQADWVDGAPVSASLTAEVDSLQVRKGEGGVTPLSGPEKGVVRSNALKVFDAKKYPSIEFSSQDVTAIDGGYRAAGTLRIHGAERPVTVEVSVADDGGQWRLESRTSLRQSDFGLKPFSLMMGTLKVADEVTVECSATLAKNG</sequence>
<name>A0A2G5PE76_9MYCO</name>